<accession>A0A1F4X396</accession>
<keyword evidence="2" id="KW-1133">Transmembrane helix</keyword>
<feature type="region of interest" description="Disordered" evidence="1">
    <location>
        <begin position="43"/>
        <end position="155"/>
    </location>
</feature>
<evidence type="ECO:0000256" key="2">
    <source>
        <dbReference type="SAM" id="Phobius"/>
    </source>
</evidence>
<sequence>MNKNLPKNNKSVTFYVLQLPIILLFLLMMAVTGYFTVDSSAKLASPTTLSSVLGDDDEEDDNSGESEDDDEDDEEDDNSGDDNDSDDDEDEDRDEENEENDDSDSDDNDIEDEDEDEFENELEDESDDDDEDELESELEDEDEREFETKQVIQNADGTRTEITRKVKGNEIKIEVITYGIFGNKIKEEKFEQDEDGQQEAKVKIYTLNGEQASELKLKTEDGKLELKVKEGSPEFSKIEYDPNDEKLLISTEGQDGESDFAGKLSIKASGNTFRITRSGIGVESLFPMTVDPDTGQIFVNTPAGDVELKAMPDTVVEKAQLSSVDTVNLEDVDGEVKYVLSGERSERLFGVFKMQIPMELTFDPSTGELLDTTQSIFIKVLDIFSF</sequence>
<name>A0A1F4X396_UNCKA</name>
<evidence type="ECO:0000256" key="1">
    <source>
        <dbReference type="SAM" id="MobiDB-lite"/>
    </source>
</evidence>
<organism evidence="3 4">
    <name type="scientific">candidate division WWE3 bacterium RIFOXYD1_FULL_39_9</name>
    <dbReference type="NCBI Taxonomy" id="1802649"/>
    <lineage>
        <taxon>Bacteria</taxon>
        <taxon>Katanobacteria</taxon>
    </lineage>
</organism>
<feature type="compositionally biased region" description="Acidic residues" evidence="1">
    <location>
        <begin position="54"/>
        <end position="145"/>
    </location>
</feature>
<evidence type="ECO:0000313" key="3">
    <source>
        <dbReference type="EMBL" id="OGC76135.1"/>
    </source>
</evidence>
<keyword evidence="2" id="KW-0812">Transmembrane</keyword>
<keyword evidence="2" id="KW-0472">Membrane</keyword>
<gene>
    <name evidence="3" type="ORF">A2619_02135</name>
</gene>
<dbReference type="AlphaFoldDB" id="A0A1F4X396"/>
<dbReference type="EMBL" id="MEWG01000050">
    <property type="protein sequence ID" value="OGC76135.1"/>
    <property type="molecule type" value="Genomic_DNA"/>
</dbReference>
<protein>
    <submittedName>
        <fullName evidence="3">Uncharacterized protein</fullName>
    </submittedName>
</protein>
<proteinExistence type="predicted"/>
<feature type="transmembrane region" description="Helical" evidence="2">
    <location>
        <begin position="12"/>
        <end position="35"/>
    </location>
</feature>
<reference evidence="3 4" key="1">
    <citation type="journal article" date="2016" name="Nat. Commun.">
        <title>Thousands of microbial genomes shed light on interconnected biogeochemical processes in an aquifer system.</title>
        <authorList>
            <person name="Anantharaman K."/>
            <person name="Brown C.T."/>
            <person name="Hug L.A."/>
            <person name="Sharon I."/>
            <person name="Castelle C.J."/>
            <person name="Probst A.J."/>
            <person name="Thomas B.C."/>
            <person name="Singh A."/>
            <person name="Wilkins M.J."/>
            <person name="Karaoz U."/>
            <person name="Brodie E.L."/>
            <person name="Williams K.H."/>
            <person name="Hubbard S.S."/>
            <person name="Banfield J.F."/>
        </authorList>
    </citation>
    <scope>NUCLEOTIDE SEQUENCE [LARGE SCALE GENOMIC DNA]</scope>
</reference>
<comment type="caution">
    <text evidence="3">The sequence shown here is derived from an EMBL/GenBank/DDBJ whole genome shotgun (WGS) entry which is preliminary data.</text>
</comment>
<evidence type="ECO:0000313" key="4">
    <source>
        <dbReference type="Proteomes" id="UP000176815"/>
    </source>
</evidence>
<dbReference type="Proteomes" id="UP000176815">
    <property type="component" value="Unassembled WGS sequence"/>
</dbReference>